<dbReference type="EMBL" id="CP042909">
    <property type="protein sequence ID" value="QJA05574.1"/>
    <property type="molecule type" value="Genomic_DNA"/>
</dbReference>
<evidence type="ECO:0000313" key="3">
    <source>
        <dbReference type="Proteomes" id="UP000501253"/>
    </source>
</evidence>
<keyword evidence="3" id="KW-1185">Reference proteome</keyword>
<name>A0A6H1WQZ1_9BACT</name>
<dbReference type="Pfam" id="PF07676">
    <property type="entry name" value="PD40"/>
    <property type="match status" value="1"/>
</dbReference>
<dbReference type="Gene3D" id="3.40.50.10070">
    <property type="entry name" value="TolB, N-terminal domain"/>
    <property type="match status" value="1"/>
</dbReference>
<protein>
    <recommendedName>
        <fullName evidence="4">Tol-Pal system beta propeller repeat protein TolB</fullName>
    </recommendedName>
</protein>
<dbReference type="PANTHER" id="PTHR36842:SF1">
    <property type="entry name" value="PROTEIN TOLB"/>
    <property type="match status" value="1"/>
</dbReference>
<dbReference type="InterPro" id="IPR011659">
    <property type="entry name" value="WD40"/>
</dbReference>
<dbReference type="Proteomes" id="UP000501253">
    <property type="component" value="Chromosome"/>
</dbReference>
<evidence type="ECO:0000256" key="1">
    <source>
        <dbReference type="ARBA" id="ARBA00009820"/>
    </source>
</evidence>
<accession>A0A6H1WQZ1</accession>
<dbReference type="RefSeq" id="WP_168718938.1">
    <property type="nucleotide sequence ID" value="NZ_CP042909.1"/>
</dbReference>
<reference evidence="2 3" key="1">
    <citation type="submission" date="2019-08" db="EMBL/GenBank/DDBJ databases">
        <title>Complete genome sequence of Thermosulfurimonas marina SU872T, an anaerobic thermophilic chemolithoautotrophic bacterium isolated from a shallow marine hydrothermal vent.</title>
        <authorList>
            <person name="Allioux M."/>
            <person name="Jebbar M."/>
            <person name="Slobodkina G."/>
            <person name="Slobodkin A."/>
            <person name="Moalic Y."/>
            <person name="Frolova A."/>
            <person name="Shao Z."/>
            <person name="Alain K."/>
        </authorList>
    </citation>
    <scope>NUCLEOTIDE SEQUENCE [LARGE SCALE GENOMIC DNA]</scope>
    <source>
        <strain evidence="2 3">SU872</strain>
    </source>
</reference>
<dbReference type="PANTHER" id="PTHR36842">
    <property type="entry name" value="PROTEIN TOLB HOMOLOG"/>
    <property type="match status" value="1"/>
</dbReference>
<sequence length="414" mass="45366">MVLLCRWAVKKGWALALILVVLFLGTPGTLSGADLTIVVDQPTFTPVVVRVPGLPGAPELTPLLREDLEAHLVFRVLTEPPLPGTHLQEYLVTGKVLSSGPLFKLYLELQDLFSEKILLRKVFSGSPSAAPYMVHRFVDLAVKEMAGFPGVASTWVAFVRRTPSGDELCLKDFSGKRVRVLLKAPIILSPRFSPEGRRLAFVAYRQGHPEIRILDLATGKIRTVAAFPGLNASPVWSPDGRHLVATLSKDGNPDLYLLDLSGRILRRLTFGQGVNTGGSFSPDGRYLAFVSDRTGSPQIYLYDFETGGTRRLTYEGRYNVAPRWSPRGDRLVFAGQRQGRFLLFTVDPEGGRPLAISGEGSYEAPAVAPNGYFVLARGKGPEGEGLYLFLINGAARRLYLPGPILEATWGPWPQ</sequence>
<dbReference type="Pfam" id="PF26549">
    <property type="entry name" value="Tricorn_N"/>
    <property type="match status" value="1"/>
</dbReference>
<dbReference type="InterPro" id="IPR011042">
    <property type="entry name" value="6-blade_b-propeller_TolB-like"/>
</dbReference>
<dbReference type="SUPFAM" id="SSF69304">
    <property type="entry name" value="Tricorn protease N-terminal domain"/>
    <property type="match status" value="1"/>
</dbReference>
<dbReference type="AlphaFoldDB" id="A0A6H1WQZ1"/>
<proteinExistence type="inferred from homology"/>
<evidence type="ECO:0008006" key="4">
    <source>
        <dbReference type="Google" id="ProtNLM"/>
    </source>
</evidence>
<dbReference type="KEGG" id="tmai:FVE67_01630"/>
<organism evidence="2 3">
    <name type="scientific">Thermosulfurimonas marina</name>
    <dbReference type="NCBI Taxonomy" id="2047767"/>
    <lineage>
        <taxon>Bacteria</taxon>
        <taxon>Pseudomonadati</taxon>
        <taxon>Thermodesulfobacteriota</taxon>
        <taxon>Thermodesulfobacteria</taxon>
        <taxon>Thermodesulfobacteriales</taxon>
        <taxon>Thermodesulfobacteriaceae</taxon>
        <taxon>Thermosulfurimonas</taxon>
    </lineage>
</organism>
<gene>
    <name evidence="2" type="ORF">FVE67_01630</name>
</gene>
<comment type="similarity">
    <text evidence="1">Belongs to the TolB family.</text>
</comment>
<evidence type="ECO:0000313" key="2">
    <source>
        <dbReference type="EMBL" id="QJA05574.1"/>
    </source>
</evidence>
<dbReference type="SUPFAM" id="SSF52964">
    <property type="entry name" value="TolB, N-terminal domain"/>
    <property type="match status" value="1"/>
</dbReference>
<dbReference type="Gene3D" id="2.120.10.30">
    <property type="entry name" value="TolB, C-terminal domain"/>
    <property type="match status" value="1"/>
</dbReference>